<feature type="chain" id="PRO_5009524776" description="Outer membrane protein beta-barrel domain-containing protein" evidence="1">
    <location>
        <begin position="21"/>
        <end position="212"/>
    </location>
</feature>
<dbReference type="Proteomes" id="UP000177583">
    <property type="component" value="Unassembled WGS sequence"/>
</dbReference>
<name>A0A1F6GQ35_9PROT</name>
<evidence type="ECO:0008006" key="4">
    <source>
        <dbReference type="Google" id="ProtNLM"/>
    </source>
</evidence>
<dbReference type="EMBL" id="MFNF01000048">
    <property type="protein sequence ID" value="OGH00240.1"/>
    <property type="molecule type" value="Genomic_DNA"/>
</dbReference>
<proteinExistence type="predicted"/>
<organism evidence="2 3">
    <name type="scientific">Candidatus Lambdaproteobacteria bacterium RIFOXYD2_FULL_56_26</name>
    <dbReference type="NCBI Taxonomy" id="1817773"/>
    <lineage>
        <taxon>Bacteria</taxon>
        <taxon>Pseudomonadati</taxon>
        <taxon>Pseudomonadota</taxon>
        <taxon>Candidatus Lambdaproteobacteria</taxon>
    </lineage>
</organism>
<accession>A0A1F6GQ35</accession>
<reference evidence="2 3" key="1">
    <citation type="journal article" date="2016" name="Nat. Commun.">
        <title>Thousands of microbial genomes shed light on interconnected biogeochemical processes in an aquifer system.</title>
        <authorList>
            <person name="Anantharaman K."/>
            <person name="Brown C.T."/>
            <person name="Hug L.A."/>
            <person name="Sharon I."/>
            <person name="Castelle C.J."/>
            <person name="Probst A.J."/>
            <person name="Thomas B.C."/>
            <person name="Singh A."/>
            <person name="Wilkins M.J."/>
            <person name="Karaoz U."/>
            <person name="Brodie E.L."/>
            <person name="Williams K.H."/>
            <person name="Hubbard S.S."/>
            <person name="Banfield J.F."/>
        </authorList>
    </citation>
    <scope>NUCLEOTIDE SEQUENCE [LARGE SCALE GENOMIC DNA]</scope>
</reference>
<evidence type="ECO:0000313" key="3">
    <source>
        <dbReference type="Proteomes" id="UP000177583"/>
    </source>
</evidence>
<comment type="caution">
    <text evidence="2">The sequence shown here is derived from an EMBL/GenBank/DDBJ whole genome shotgun (WGS) entry which is preliminary data.</text>
</comment>
<keyword evidence="1" id="KW-0732">Signal</keyword>
<evidence type="ECO:0000256" key="1">
    <source>
        <dbReference type="SAM" id="SignalP"/>
    </source>
</evidence>
<feature type="signal peptide" evidence="1">
    <location>
        <begin position="1"/>
        <end position="20"/>
    </location>
</feature>
<gene>
    <name evidence="2" type="ORF">A2557_05785</name>
</gene>
<sequence length="212" mass="22712">MKRTLLTLLLLGLLTLPALAQQNKKEPNTKIGAFHYTHSGAQYTLSDSTSSSTASDDLIGAGFFYERVFLSRFSAGLKYSSLLDRSLVQTVGGQTVTTVEQTALASFDFKAFFKDHSSNGFKGFLGVGFGSYTPKSTVTTIAASGNTEGNTGAAVPISSLSVGFDYLLDFGGVRVEAYSITGSRRDLTGHPSYTANYRYDGSAFEVGVFSFF</sequence>
<dbReference type="AlphaFoldDB" id="A0A1F6GQ35"/>
<evidence type="ECO:0000313" key="2">
    <source>
        <dbReference type="EMBL" id="OGH00240.1"/>
    </source>
</evidence>
<protein>
    <recommendedName>
        <fullName evidence="4">Outer membrane protein beta-barrel domain-containing protein</fullName>
    </recommendedName>
</protein>